<dbReference type="EMBL" id="HG675800">
    <property type="protein sequence ID" value="CDJ43507.1"/>
    <property type="molecule type" value="Genomic_DNA"/>
</dbReference>
<dbReference type="AlphaFoldDB" id="U6KZD4"/>
<gene>
    <name evidence="2" type="ORF">ETH_00001220</name>
</gene>
<feature type="compositionally biased region" description="Basic and acidic residues" evidence="1">
    <location>
        <begin position="481"/>
        <end position="504"/>
    </location>
</feature>
<accession>U6KZD4</accession>
<dbReference type="OrthoDB" id="782330at2759"/>
<organism evidence="2 3">
    <name type="scientific">Eimeria tenella</name>
    <name type="common">Coccidian parasite</name>
    <dbReference type="NCBI Taxonomy" id="5802"/>
    <lineage>
        <taxon>Eukaryota</taxon>
        <taxon>Sar</taxon>
        <taxon>Alveolata</taxon>
        <taxon>Apicomplexa</taxon>
        <taxon>Conoidasida</taxon>
        <taxon>Coccidia</taxon>
        <taxon>Eucoccidiorida</taxon>
        <taxon>Eimeriorina</taxon>
        <taxon>Eimeriidae</taxon>
        <taxon>Eimeria</taxon>
    </lineage>
</organism>
<proteinExistence type="predicted"/>
<feature type="region of interest" description="Disordered" evidence="1">
    <location>
        <begin position="443"/>
        <end position="464"/>
    </location>
</feature>
<feature type="compositionally biased region" description="Basic and acidic residues" evidence="1">
    <location>
        <begin position="21"/>
        <end position="31"/>
    </location>
</feature>
<reference evidence="2" key="2">
    <citation type="submission" date="2013-10" db="EMBL/GenBank/DDBJ databases">
        <authorList>
            <person name="Aslett M."/>
        </authorList>
    </citation>
    <scope>NUCLEOTIDE SEQUENCE [LARGE SCALE GENOMIC DNA]</scope>
    <source>
        <strain evidence="2">Houghton</strain>
    </source>
</reference>
<name>U6KZD4_EIMTE</name>
<feature type="region of interest" description="Disordered" evidence="1">
    <location>
        <begin position="1"/>
        <end position="120"/>
    </location>
</feature>
<feature type="compositionally biased region" description="Basic and acidic residues" evidence="1">
    <location>
        <begin position="594"/>
        <end position="607"/>
    </location>
</feature>
<evidence type="ECO:0000313" key="2">
    <source>
        <dbReference type="EMBL" id="CDJ43507.1"/>
    </source>
</evidence>
<dbReference type="VEuPathDB" id="ToxoDB:ETH_00001220"/>
<feature type="compositionally biased region" description="Basic and acidic residues" evidence="1">
    <location>
        <begin position="626"/>
        <end position="646"/>
    </location>
</feature>
<evidence type="ECO:0000256" key="1">
    <source>
        <dbReference type="SAM" id="MobiDB-lite"/>
    </source>
</evidence>
<protein>
    <submittedName>
        <fullName evidence="2">Uncharacterized protein</fullName>
    </submittedName>
</protein>
<feature type="compositionally biased region" description="Basic and acidic residues" evidence="1">
    <location>
        <begin position="60"/>
        <end position="117"/>
    </location>
</feature>
<reference evidence="2" key="1">
    <citation type="submission" date="2013-10" db="EMBL/GenBank/DDBJ databases">
        <title>Genomic analysis of the causative agents of coccidiosis in chickens.</title>
        <authorList>
            <person name="Reid A.J."/>
            <person name="Blake D."/>
            <person name="Billington K."/>
            <person name="Browne H."/>
            <person name="Dunn M."/>
            <person name="Hung S."/>
            <person name="Kawahara F."/>
            <person name="Miranda-Saavedra D."/>
            <person name="Mourier T."/>
            <person name="Nagra H."/>
            <person name="Otto T.D."/>
            <person name="Rawlings N."/>
            <person name="Sanchez A."/>
            <person name="Sanders M."/>
            <person name="Subramaniam C."/>
            <person name="Tay Y."/>
            <person name="Dear P."/>
            <person name="Doerig C."/>
            <person name="Gruber A."/>
            <person name="Parkinson J."/>
            <person name="Shirley M."/>
            <person name="Wan K.L."/>
            <person name="Berriman M."/>
            <person name="Tomley F."/>
            <person name="Pain A."/>
        </authorList>
    </citation>
    <scope>NUCLEOTIDE SEQUENCE [LARGE SCALE GENOMIC DNA]</scope>
    <source>
        <strain evidence="2">Houghton</strain>
    </source>
</reference>
<feature type="region of interest" description="Disordered" evidence="1">
    <location>
        <begin position="578"/>
        <end position="646"/>
    </location>
</feature>
<feature type="compositionally biased region" description="Basic and acidic residues" evidence="1">
    <location>
        <begin position="450"/>
        <end position="464"/>
    </location>
</feature>
<feature type="region of interest" description="Disordered" evidence="1">
    <location>
        <begin position="478"/>
        <end position="504"/>
    </location>
</feature>
<dbReference type="GeneID" id="25249461"/>
<dbReference type="Proteomes" id="UP000030747">
    <property type="component" value="Unassembled WGS sequence"/>
</dbReference>
<sequence>MEPKWSQNGDKMEPKWSQNGAKKETKKEPKWRQNGAKMETKWSQKGDKKEPKWRQNGAKMEPKWSQKGDKKEPKWRQNGAKKEPKRSQNGAKKETKRSQKGDKKEPKWRQKGAKMEPKWSQNGAKMLTIFRAGGRVEAGGDAGVGRAVLGRHGSVSLGTKCLLLAGDSPLRTAVSLETGDSRPGAAGDSVWGAKCLLLAAGDGARGAAGPAAAGDSLRGAAGDSSSSTKCLLLAGDSPSRTEAPRVSACNALLQKGTVEVAFAAETLSSSSGPLSSSPRVLVAGPAAAVAKCLLVGVHGAKETPLGLLRCCCACCCCCSACCCSRARRAVVVPRAAHALCCCCCSCCCCCHRKGTLHEAPLLSCLLVQSPPTVIPHGTLLQQGAARRHLETQLETQLETHLETQLETLGDAIGDIIGDTWRRNWRHNWRHLETQLETQLETLGDTLGDTSGDRSGDTSGDAVRDKIGDITGDNVGDTIGGRIREKFGDKKHLETKETPPEPELERQLEARDSWIWGFGGCAQTLKKGLADRADLRVRVPVLPRLADAKGDRVRASCLRYGPEGTGDRPAVGDSVFEGPLRHGETLSPTVSVAAQRREARPAAARKGDTWPSEAMGTTGDKRRHRRQTETTGEKWRETETIGDNRRQ</sequence>
<dbReference type="RefSeq" id="XP_013234257.1">
    <property type="nucleotide sequence ID" value="XM_013378803.1"/>
</dbReference>
<keyword evidence="3" id="KW-1185">Reference proteome</keyword>
<evidence type="ECO:0000313" key="3">
    <source>
        <dbReference type="Proteomes" id="UP000030747"/>
    </source>
</evidence>
<feature type="compositionally biased region" description="Basic and acidic residues" evidence="1">
    <location>
        <begin position="38"/>
        <end position="53"/>
    </location>
</feature>